<sequence>MPLTVITLSKVKNSLRGDLTKWMQEIDTGVYVGNFNSKVRENLRQRIIENIDDGSATLTYAYRNEIGYEFKCINTSRKPVDFDGIPLVLIENRKEDKDKVKFGFSKQAKTRKAKKYASRKSTNIYVVVDIETSGLDYKTDKIIEIGAIKTNSKGEILDNFSYFIKQDIKLNKEIVNLTGISEEDLADGKDEKEVLEELMDFICNYKLVGYNFAFDIKFLNTRLKQNGLQMIRNQCYDLMEYVKKENLFMKNYKLQTALNKYGIEYTQKHRALDDARITAILSSKVNEFLENIK</sequence>
<dbReference type="InterPro" id="IPR006054">
    <property type="entry name" value="DnaQ"/>
</dbReference>
<dbReference type="SMART" id="SM00479">
    <property type="entry name" value="EXOIII"/>
    <property type="match status" value="1"/>
</dbReference>
<dbReference type="RefSeq" id="WP_410035323.1">
    <property type="nucleotide sequence ID" value="NZ_JBGMEF010000015.1"/>
</dbReference>
<organism evidence="2 3">
    <name type="scientific">Anaerococcus kampingae</name>
    <dbReference type="NCBI Taxonomy" id="3115614"/>
    <lineage>
        <taxon>Bacteria</taxon>
        <taxon>Bacillati</taxon>
        <taxon>Bacillota</taxon>
        <taxon>Tissierellia</taxon>
        <taxon>Tissierellales</taxon>
        <taxon>Peptoniphilaceae</taxon>
        <taxon>Anaerococcus</taxon>
    </lineage>
</organism>
<dbReference type="CDD" id="cd06127">
    <property type="entry name" value="DEDDh"/>
    <property type="match status" value="1"/>
</dbReference>
<dbReference type="InterPro" id="IPR010152">
    <property type="entry name" value="CRISPR-assoc_prot_Cas2_sub"/>
</dbReference>
<keyword evidence="3" id="KW-1185">Reference proteome</keyword>
<reference evidence="2 3" key="1">
    <citation type="journal article" date="2025" name="Anaerobe">
        <title>Description of Anaerococcus kampingiae sp. nov., Anaerococcus groningensis sp. nov., Anaerococcus martiniensis sp. nov., and Anaerococcus cruorum sp. nov., isolated from human clinical specimens.</title>
        <authorList>
            <person name="Boiten K.E."/>
            <person name="Meijer J."/>
            <person name="van Wezel E.M."/>
            <person name="Veloo A.C.M."/>
        </authorList>
    </citation>
    <scope>NUCLEOTIDE SEQUENCE [LARGE SCALE GENOMIC DNA]</scope>
    <source>
        <strain evidence="2 3">ENR0874</strain>
    </source>
</reference>
<dbReference type="PANTHER" id="PTHR30231">
    <property type="entry name" value="DNA POLYMERASE III SUBUNIT EPSILON"/>
    <property type="match status" value="1"/>
</dbReference>
<dbReference type="Proteomes" id="UP001637994">
    <property type="component" value="Unassembled WGS sequence"/>
</dbReference>
<dbReference type="NCBIfam" id="TIGR01873">
    <property type="entry name" value="cas_CT1978"/>
    <property type="match status" value="1"/>
</dbReference>
<name>A0ABW9MBQ1_9FIRM</name>
<dbReference type="Gene3D" id="3.30.420.10">
    <property type="entry name" value="Ribonuclease H-like superfamily/Ribonuclease H"/>
    <property type="match status" value="1"/>
</dbReference>
<dbReference type="InterPro" id="IPR036397">
    <property type="entry name" value="RNaseH_sf"/>
</dbReference>
<feature type="domain" description="Exonuclease" evidence="1">
    <location>
        <begin position="124"/>
        <end position="291"/>
    </location>
</feature>
<dbReference type="InterPro" id="IPR013520">
    <property type="entry name" value="Ribonucl_H"/>
</dbReference>
<comment type="caution">
    <text evidence="2">The sequence shown here is derived from an EMBL/GenBank/DDBJ whole genome shotgun (WGS) entry which is preliminary data.</text>
</comment>
<evidence type="ECO:0000313" key="3">
    <source>
        <dbReference type="Proteomes" id="UP001637994"/>
    </source>
</evidence>
<protein>
    <submittedName>
        <fullName evidence="2">Type I-E CRISPR-associated endoribonuclease Cas2e</fullName>
    </submittedName>
</protein>
<dbReference type="Gene3D" id="3.30.70.240">
    <property type="match status" value="1"/>
</dbReference>
<dbReference type="NCBIfam" id="TIGR00573">
    <property type="entry name" value="dnaq"/>
    <property type="match status" value="1"/>
</dbReference>
<dbReference type="EMBL" id="JBGMEF010000015">
    <property type="protein sequence ID" value="MFO3666738.1"/>
    <property type="molecule type" value="Genomic_DNA"/>
</dbReference>
<dbReference type="PANTHER" id="PTHR30231:SF41">
    <property type="entry name" value="DNA POLYMERASE III SUBUNIT EPSILON"/>
    <property type="match status" value="1"/>
</dbReference>
<dbReference type="SUPFAM" id="SSF53098">
    <property type="entry name" value="Ribonuclease H-like"/>
    <property type="match status" value="1"/>
</dbReference>
<evidence type="ECO:0000313" key="2">
    <source>
        <dbReference type="EMBL" id="MFO3666738.1"/>
    </source>
</evidence>
<evidence type="ECO:0000259" key="1">
    <source>
        <dbReference type="SMART" id="SM00479"/>
    </source>
</evidence>
<proteinExistence type="predicted"/>
<dbReference type="CDD" id="cd09755">
    <property type="entry name" value="Cas2_I-E"/>
    <property type="match status" value="1"/>
</dbReference>
<gene>
    <name evidence="2" type="primary">cas2e</name>
    <name evidence="2" type="ORF">ACCQ42_03005</name>
</gene>
<dbReference type="Pfam" id="PF00929">
    <property type="entry name" value="RNase_T"/>
    <property type="match status" value="1"/>
</dbReference>
<dbReference type="InterPro" id="IPR012337">
    <property type="entry name" value="RNaseH-like_sf"/>
</dbReference>
<dbReference type="Pfam" id="PF09707">
    <property type="entry name" value="Cas_Cas2CT1978"/>
    <property type="match status" value="1"/>
</dbReference>
<accession>A0ABW9MBQ1</accession>